<evidence type="ECO:0000313" key="2">
    <source>
        <dbReference type="EMBL" id="TFK40618.1"/>
    </source>
</evidence>
<feature type="transmembrane region" description="Helical" evidence="1">
    <location>
        <begin position="6"/>
        <end position="30"/>
    </location>
</feature>
<keyword evidence="1" id="KW-0812">Transmembrane</keyword>
<proteinExistence type="predicted"/>
<dbReference type="EMBL" id="ML213596">
    <property type="protein sequence ID" value="TFK40618.1"/>
    <property type="molecule type" value="Genomic_DNA"/>
</dbReference>
<protein>
    <submittedName>
        <fullName evidence="2">Uncharacterized protein</fullName>
    </submittedName>
</protein>
<name>A0A5C3M9Z1_9AGAR</name>
<reference evidence="2 3" key="1">
    <citation type="journal article" date="2019" name="Nat. Ecol. Evol.">
        <title>Megaphylogeny resolves global patterns of mushroom evolution.</title>
        <authorList>
            <person name="Varga T."/>
            <person name="Krizsan K."/>
            <person name="Foldi C."/>
            <person name="Dima B."/>
            <person name="Sanchez-Garcia M."/>
            <person name="Sanchez-Ramirez S."/>
            <person name="Szollosi G.J."/>
            <person name="Szarkandi J.G."/>
            <person name="Papp V."/>
            <person name="Albert L."/>
            <person name="Andreopoulos W."/>
            <person name="Angelini C."/>
            <person name="Antonin V."/>
            <person name="Barry K.W."/>
            <person name="Bougher N.L."/>
            <person name="Buchanan P."/>
            <person name="Buyck B."/>
            <person name="Bense V."/>
            <person name="Catcheside P."/>
            <person name="Chovatia M."/>
            <person name="Cooper J."/>
            <person name="Damon W."/>
            <person name="Desjardin D."/>
            <person name="Finy P."/>
            <person name="Geml J."/>
            <person name="Haridas S."/>
            <person name="Hughes K."/>
            <person name="Justo A."/>
            <person name="Karasinski D."/>
            <person name="Kautmanova I."/>
            <person name="Kiss B."/>
            <person name="Kocsube S."/>
            <person name="Kotiranta H."/>
            <person name="LaButti K.M."/>
            <person name="Lechner B.E."/>
            <person name="Liimatainen K."/>
            <person name="Lipzen A."/>
            <person name="Lukacs Z."/>
            <person name="Mihaltcheva S."/>
            <person name="Morgado L.N."/>
            <person name="Niskanen T."/>
            <person name="Noordeloos M.E."/>
            <person name="Ohm R.A."/>
            <person name="Ortiz-Santana B."/>
            <person name="Ovrebo C."/>
            <person name="Racz N."/>
            <person name="Riley R."/>
            <person name="Savchenko A."/>
            <person name="Shiryaev A."/>
            <person name="Soop K."/>
            <person name="Spirin V."/>
            <person name="Szebenyi C."/>
            <person name="Tomsovsky M."/>
            <person name="Tulloss R.E."/>
            <person name="Uehling J."/>
            <person name="Grigoriev I.V."/>
            <person name="Vagvolgyi C."/>
            <person name="Papp T."/>
            <person name="Martin F.M."/>
            <person name="Miettinen O."/>
            <person name="Hibbett D.S."/>
            <person name="Nagy L.G."/>
        </authorList>
    </citation>
    <scope>NUCLEOTIDE SEQUENCE [LARGE SCALE GENOMIC DNA]</scope>
    <source>
        <strain evidence="2 3">CBS 166.37</strain>
    </source>
</reference>
<accession>A0A5C3M9Z1</accession>
<evidence type="ECO:0000313" key="3">
    <source>
        <dbReference type="Proteomes" id="UP000308652"/>
    </source>
</evidence>
<organism evidence="2 3">
    <name type="scientific">Crucibulum laeve</name>
    <dbReference type="NCBI Taxonomy" id="68775"/>
    <lineage>
        <taxon>Eukaryota</taxon>
        <taxon>Fungi</taxon>
        <taxon>Dikarya</taxon>
        <taxon>Basidiomycota</taxon>
        <taxon>Agaricomycotina</taxon>
        <taxon>Agaricomycetes</taxon>
        <taxon>Agaricomycetidae</taxon>
        <taxon>Agaricales</taxon>
        <taxon>Agaricineae</taxon>
        <taxon>Nidulariaceae</taxon>
        <taxon>Crucibulum</taxon>
    </lineage>
</organism>
<keyword evidence="1" id="KW-0472">Membrane</keyword>
<evidence type="ECO:0000256" key="1">
    <source>
        <dbReference type="SAM" id="Phobius"/>
    </source>
</evidence>
<dbReference type="Proteomes" id="UP000308652">
    <property type="component" value="Unassembled WGS sequence"/>
</dbReference>
<gene>
    <name evidence="2" type="ORF">BDQ12DRAFT_460895</name>
</gene>
<dbReference type="AlphaFoldDB" id="A0A5C3M9Z1"/>
<keyword evidence="1" id="KW-1133">Transmembrane helix</keyword>
<keyword evidence="3" id="KW-1185">Reference proteome</keyword>
<sequence length="72" mass="8226">MPPFEIRFWAFVLQPLGFYGDFFFFLVSLPLSLSLGLAARPFIYDPTFIFFIVFNICNLHADTNAALQSVSI</sequence>